<sequence>MKYLILSFIIIAFFACKDSSGPESPKDKLAINYVYIGDTELSSSTTTENLPIDEAIDIRFNKPVDIASAEESISLWDENNQEVIVTYSYFNSNQLIKLNHNELNQNHTYQLIISDGLIGAEQEEFEEVTYTFTTLTSPLVLETILVNGSEVNPSSRIMDVDRTTTMELHFDSPVSVDDINDYSTFKSNGSSVGYTLTQSSENVISFEVNNELEGYTKYSFNILSTLENRIDRPFEGLNLDFYTAIDPTYKFPEITDEELLTKVQEQTFKYFWDFAHPTSGLIRERNTSNDNVTIGGSGFGVMSILVGIERGFITRSEGVERLGKVVNFLSTADRWHGVWPHWMNGVTGETNPFSSNDDGGDIVETAFMIQGLLAVRRYLNSSDAVEKSIIDKITTLWEEVEWDWYTQGENSITWHWSPNYGFEKNMKVRGWNEALIVYVLAASSPTHTITKNVYDEGWARNGNMINGNSYYNVTLPLGNAYGGPLFFEHYSFLCLDPRNLSDQYASYWEQAKAHTLINRGYCIDNPGKYVGYNEECWGLTASDNHEGYSAHSPTNDLGVITPTAALSSFPYTPDESMAALKHFYYILGDKLWGEYGFYDAFNITEQWTASSFLAIDQGPIIVMLENHRTALLWDLFMQDTEVQAGLNKLGFSY</sequence>
<feature type="domain" description="Glycoamylase-like" evidence="2">
    <location>
        <begin position="427"/>
        <end position="638"/>
    </location>
</feature>
<proteinExistence type="predicted"/>
<gene>
    <name evidence="4" type="ORF">KEM10_04685</name>
</gene>
<dbReference type="RefSeq" id="WP_212214127.1">
    <property type="nucleotide sequence ID" value="NZ_JAGUCO010000002.1"/>
</dbReference>
<keyword evidence="1" id="KW-0732">Signal</keyword>
<evidence type="ECO:0000313" key="5">
    <source>
        <dbReference type="Proteomes" id="UP000708576"/>
    </source>
</evidence>
<dbReference type="InterPro" id="IPR032812">
    <property type="entry name" value="SbsA_Ig"/>
</dbReference>
<feature type="domain" description="SbsA Ig-like" evidence="3">
    <location>
        <begin position="150"/>
        <end position="225"/>
    </location>
</feature>
<comment type="caution">
    <text evidence="4">The sequence shown here is derived from an EMBL/GenBank/DDBJ whole genome shotgun (WGS) entry which is preliminary data.</text>
</comment>
<dbReference type="Proteomes" id="UP000708576">
    <property type="component" value="Unassembled WGS sequence"/>
</dbReference>
<evidence type="ECO:0000256" key="1">
    <source>
        <dbReference type="ARBA" id="ARBA00022729"/>
    </source>
</evidence>
<keyword evidence="5" id="KW-1185">Reference proteome</keyword>
<accession>A0ABS5JRR7</accession>
<name>A0ABS5JRR7_9BACT</name>
<dbReference type="EMBL" id="JAGUCO010000002">
    <property type="protein sequence ID" value="MBS2097564.1"/>
    <property type="molecule type" value="Genomic_DNA"/>
</dbReference>
<evidence type="ECO:0000259" key="2">
    <source>
        <dbReference type="Pfam" id="PF10091"/>
    </source>
</evidence>
<dbReference type="InterPro" id="IPR019282">
    <property type="entry name" value="Glycoamylase-like_cons_dom"/>
</dbReference>
<organism evidence="4 5">
    <name type="scientific">Carboxylicivirga linearis</name>
    <dbReference type="NCBI Taxonomy" id="1628157"/>
    <lineage>
        <taxon>Bacteria</taxon>
        <taxon>Pseudomonadati</taxon>
        <taxon>Bacteroidota</taxon>
        <taxon>Bacteroidia</taxon>
        <taxon>Marinilabiliales</taxon>
        <taxon>Marinilabiliaceae</taxon>
        <taxon>Carboxylicivirga</taxon>
    </lineage>
</organism>
<feature type="domain" description="SbsA Ig-like" evidence="3">
    <location>
        <begin position="45"/>
        <end position="134"/>
    </location>
</feature>
<protein>
    <submittedName>
        <fullName evidence="4">Ig-like domain-containing protein</fullName>
    </submittedName>
</protein>
<dbReference type="Gene3D" id="1.50.10.140">
    <property type="match status" value="1"/>
</dbReference>
<dbReference type="Pfam" id="PF13205">
    <property type="entry name" value="Big_5"/>
    <property type="match status" value="2"/>
</dbReference>
<evidence type="ECO:0000313" key="4">
    <source>
        <dbReference type="EMBL" id="MBS2097564.1"/>
    </source>
</evidence>
<evidence type="ECO:0000259" key="3">
    <source>
        <dbReference type="Pfam" id="PF13205"/>
    </source>
</evidence>
<reference evidence="4 5" key="1">
    <citation type="journal article" date="2015" name="Int. J. Syst. Evol. Microbiol.">
        <title>Carboxylicivirga linearis sp. nov., isolated from a sea cucumber culture pond.</title>
        <authorList>
            <person name="Wang F.Q."/>
            <person name="Zhou Y.X."/>
            <person name="Lin X.Z."/>
            <person name="Chen G.J."/>
            <person name="Du Z.J."/>
        </authorList>
    </citation>
    <scope>NUCLEOTIDE SEQUENCE [LARGE SCALE GENOMIC DNA]</scope>
    <source>
        <strain evidence="4 5">FB218</strain>
    </source>
</reference>
<dbReference type="PROSITE" id="PS51257">
    <property type="entry name" value="PROKAR_LIPOPROTEIN"/>
    <property type="match status" value="1"/>
</dbReference>
<dbReference type="Pfam" id="PF10091">
    <property type="entry name" value="Glycoamylase"/>
    <property type="match status" value="1"/>
</dbReference>